<dbReference type="SUPFAM" id="SSF53756">
    <property type="entry name" value="UDP-Glycosyltransferase/glycogen phosphorylase"/>
    <property type="match status" value="1"/>
</dbReference>
<keyword evidence="3" id="KW-1185">Reference proteome</keyword>
<gene>
    <name evidence="2" type="ORF">GCM10012280_62960</name>
</gene>
<dbReference type="AlphaFoldDB" id="A0A917ZWX6"/>
<protein>
    <recommendedName>
        <fullName evidence="4">Glycosyltransferase</fullName>
    </recommendedName>
</protein>
<feature type="region of interest" description="Disordered" evidence="1">
    <location>
        <begin position="86"/>
        <end position="112"/>
    </location>
</feature>
<reference evidence="2" key="1">
    <citation type="journal article" date="2014" name="Int. J. Syst. Evol. Microbiol.">
        <title>Complete genome sequence of Corynebacterium casei LMG S-19264T (=DSM 44701T), isolated from a smear-ripened cheese.</title>
        <authorList>
            <consortium name="US DOE Joint Genome Institute (JGI-PGF)"/>
            <person name="Walter F."/>
            <person name="Albersmeier A."/>
            <person name="Kalinowski J."/>
            <person name="Ruckert C."/>
        </authorList>
    </citation>
    <scope>NUCLEOTIDE SEQUENCE</scope>
    <source>
        <strain evidence="2">CGMCC 4.7201</strain>
    </source>
</reference>
<evidence type="ECO:0008006" key="4">
    <source>
        <dbReference type="Google" id="ProtNLM"/>
    </source>
</evidence>
<name>A0A917ZWX6_9ACTN</name>
<organism evidence="2 3">
    <name type="scientific">Wenjunlia tyrosinilytica</name>
    <dbReference type="NCBI Taxonomy" id="1544741"/>
    <lineage>
        <taxon>Bacteria</taxon>
        <taxon>Bacillati</taxon>
        <taxon>Actinomycetota</taxon>
        <taxon>Actinomycetes</taxon>
        <taxon>Kitasatosporales</taxon>
        <taxon>Streptomycetaceae</taxon>
        <taxon>Wenjunlia</taxon>
    </lineage>
</organism>
<evidence type="ECO:0000313" key="2">
    <source>
        <dbReference type="EMBL" id="GGO98554.1"/>
    </source>
</evidence>
<evidence type="ECO:0000256" key="1">
    <source>
        <dbReference type="SAM" id="MobiDB-lite"/>
    </source>
</evidence>
<sequence>MLARTWLHEITDTLQELTTVRDGSEQGVVREHLASQGDPKGNQCVLARMREYAWLSRKWEAARSDEERSRWEVELAGTARDIELWGRPQPSLPWAGTARQPGADAQPDPTNSESLRVRYAAAADEELRAVYVQEREQQLHDYRQRLAEAHPADREAIRQEFAKEWAHLVRRHDAGRFSLRILAYCTEWDPQKGGIAAVNQNLVEGLAAVGHEVFVRVGHEVPPDASGDRIHLIGPRRYDSNRGEQEQLVYDGEDLPSDVDAIIGHSRYSGPQALQVRNQLYPDTPFVQVIHMVTGALARVANRPDLEAEFEGIERRMVAAADMVAGVGPVLENEARRLAATNPGDHFPAVHQIIPGVPFEEQQLLPWDGERTRHLLLVGRADAPQKGPSTPRSWSADCWEKVSTSSSPCAVPLRRPWRK</sequence>
<dbReference type="EMBL" id="BMMS01000039">
    <property type="protein sequence ID" value="GGO98554.1"/>
    <property type="molecule type" value="Genomic_DNA"/>
</dbReference>
<reference evidence="2" key="2">
    <citation type="submission" date="2020-09" db="EMBL/GenBank/DDBJ databases">
        <authorList>
            <person name="Sun Q."/>
            <person name="Zhou Y."/>
        </authorList>
    </citation>
    <scope>NUCLEOTIDE SEQUENCE</scope>
    <source>
        <strain evidence="2">CGMCC 4.7201</strain>
    </source>
</reference>
<evidence type="ECO:0000313" key="3">
    <source>
        <dbReference type="Proteomes" id="UP000641932"/>
    </source>
</evidence>
<dbReference type="Gene3D" id="3.40.50.2000">
    <property type="entry name" value="Glycogen Phosphorylase B"/>
    <property type="match status" value="1"/>
</dbReference>
<dbReference type="Pfam" id="PF20706">
    <property type="entry name" value="GT4-conflict"/>
    <property type="match status" value="1"/>
</dbReference>
<proteinExistence type="predicted"/>
<accession>A0A917ZWX6</accession>
<comment type="caution">
    <text evidence="2">The sequence shown here is derived from an EMBL/GenBank/DDBJ whole genome shotgun (WGS) entry which is preliminary data.</text>
</comment>
<dbReference type="Proteomes" id="UP000641932">
    <property type="component" value="Unassembled WGS sequence"/>
</dbReference>